<comment type="caution">
    <text evidence="1">The sequence shown here is derived from an EMBL/GenBank/DDBJ whole genome shotgun (WGS) entry which is preliminary data.</text>
</comment>
<name>A0A2G9YX69_9BACT</name>
<reference evidence="1 2" key="1">
    <citation type="submission" date="2017-09" db="EMBL/GenBank/DDBJ databases">
        <title>Depth-based differentiation of microbial function through sediment-hosted aquifers and enrichment of novel symbionts in the deep terrestrial subsurface.</title>
        <authorList>
            <person name="Probst A.J."/>
            <person name="Ladd B."/>
            <person name="Jarett J.K."/>
            <person name="Geller-Mcgrath D.E."/>
            <person name="Sieber C.M."/>
            <person name="Emerson J.B."/>
            <person name="Anantharaman K."/>
            <person name="Thomas B.C."/>
            <person name="Malmstrom R."/>
            <person name="Stieglmeier M."/>
            <person name="Klingl A."/>
            <person name="Woyke T."/>
            <person name="Ryan C.M."/>
            <person name="Banfield J.F."/>
        </authorList>
    </citation>
    <scope>NUCLEOTIDE SEQUENCE [LARGE SCALE GENOMIC DNA]</scope>
    <source>
        <strain evidence="1">CG23_combo_of_CG06-09_8_20_14_all_38_19</strain>
    </source>
</reference>
<sequence length="109" mass="12120">MFLKNWQPVISMSTLFGPCLSFGAKLECPVCHHATKVNSGGHQLFGTHTDLKDRIKWEINGLTESRHCPKCGVASVIPNQEADKLEKDAFTRVTEEWIDEQLKAAGVPV</sequence>
<accession>A0A2G9YX69</accession>
<dbReference type="AlphaFoldDB" id="A0A2G9YX69"/>
<dbReference type="EMBL" id="PCRP01000016">
    <property type="protein sequence ID" value="PIP23848.1"/>
    <property type="molecule type" value="Genomic_DNA"/>
</dbReference>
<protein>
    <submittedName>
        <fullName evidence="1">Uncharacterized protein</fullName>
    </submittedName>
</protein>
<evidence type="ECO:0000313" key="2">
    <source>
        <dbReference type="Proteomes" id="UP000230273"/>
    </source>
</evidence>
<organism evidence="1 2">
    <name type="scientific">Candidatus Nealsonbacteria bacterium CG23_combo_of_CG06-09_8_20_14_all_38_19</name>
    <dbReference type="NCBI Taxonomy" id="1974721"/>
    <lineage>
        <taxon>Bacteria</taxon>
        <taxon>Candidatus Nealsoniibacteriota</taxon>
    </lineage>
</organism>
<evidence type="ECO:0000313" key="1">
    <source>
        <dbReference type="EMBL" id="PIP23848.1"/>
    </source>
</evidence>
<proteinExistence type="predicted"/>
<dbReference type="Proteomes" id="UP000230273">
    <property type="component" value="Unassembled WGS sequence"/>
</dbReference>
<gene>
    <name evidence="1" type="ORF">COX36_01085</name>
</gene>